<dbReference type="HAMAP" id="MF_01631">
    <property type="entry name" value="GlmU"/>
    <property type="match status" value="1"/>
</dbReference>
<protein>
    <submittedName>
        <fullName evidence="16">Unannotated protein</fullName>
    </submittedName>
</protein>
<dbReference type="Gene3D" id="2.160.10.10">
    <property type="entry name" value="Hexapeptide repeat proteins"/>
    <property type="match status" value="1"/>
</dbReference>
<evidence type="ECO:0000256" key="2">
    <source>
        <dbReference type="ARBA" id="ARBA00022490"/>
    </source>
</evidence>
<gene>
    <name evidence="16" type="ORF">UFOPK3564_03663</name>
</gene>
<evidence type="ECO:0000259" key="15">
    <source>
        <dbReference type="Pfam" id="PF12804"/>
    </source>
</evidence>
<evidence type="ECO:0000256" key="14">
    <source>
        <dbReference type="ARBA" id="ARBA00048493"/>
    </source>
</evidence>
<evidence type="ECO:0000256" key="6">
    <source>
        <dbReference type="ARBA" id="ARBA00022737"/>
    </source>
</evidence>
<dbReference type="Pfam" id="PF12804">
    <property type="entry name" value="NTP_transf_3"/>
    <property type="match status" value="1"/>
</dbReference>
<dbReference type="PANTHER" id="PTHR43584">
    <property type="entry name" value="NUCLEOTIDYL TRANSFERASE"/>
    <property type="match status" value="1"/>
</dbReference>
<name>A0A6J7KI80_9ZZZZ</name>
<dbReference type="NCBIfam" id="TIGR01173">
    <property type="entry name" value="glmU"/>
    <property type="match status" value="1"/>
</dbReference>
<dbReference type="InterPro" id="IPR050065">
    <property type="entry name" value="GlmU-like"/>
</dbReference>
<dbReference type="PANTHER" id="PTHR43584:SF3">
    <property type="entry name" value="BIFUNCTIONAL PROTEIN GLMU"/>
    <property type="match status" value="1"/>
</dbReference>
<evidence type="ECO:0000256" key="8">
    <source>
        <dbReference type="ARBA" id="ARBA00022960"/>
    </source>
</evidence>
<keyword evidence="10" id="KW-0511">Multifunctional enzyme</keyword>
<dbReference type="InterPro" id="IPR038009">
    <property type="entry name" value="GlmU_C_LbH"/>
</dbReference>
<dbReference type="CDD" id="cd03353">
    <property type="entry name" value="LbH_GlmU_C"/>
    <property type="match status" value="1"/>
</dbReference>
<evidence type="ECO:0000256" key="5">
    <source>
        <dbReference type="ARBA" id="ARBA00022723"/>
    </source>
</evidence>
<evidence type="ECO:0000256" key="13">
    <source>
        <dbReference type="ARBA" id="ARBA00048247"/>
    </source>
</evidence>
<reference evidence="16" key="1">
    <citation type="submission" date="2020-05" db="EMBL/GenBank/DDBJ databases">
        <authorList>
            <person name="Chiriac C."/>
            <person name="Salcher M."/>
            <person name="Ghai R."/>
            <person name="Kavagutti S V."/>
        </authorList>
    </citation>
    <scope>NUCLEOTIDE SEQUENCE</scope>
</reference>
<keyword evidence="12" id="KW-0961">Cell wall biogenesis/degradation</keyword>
<keyword evidence="5" id="KW-0479">Metal-binding</keyword>
<dbReference type="GO" id="GO:0005737">
    <property type="term" value="C:cytoplasm"/>
    <property type="evidence" value="ECO:0007669"/>
    <property type="project" value="InterPro"/>
</dbReference>
<dbReference type="EMBL" id="CAFBMK010000378">
    <property type="protein sequence ID" value="CAB4954179.1"/>
    <property type="molecule type" value="Genomic_DNA"/>
</dbReference>
<evidence type="ECO:0000256" key="10">
    <source>
        <dbReference type="ARBA" id="ARBA00023268"/>
    </source>
</evidence>
<dbReference type="SUPFAM" id="SSF51161">
    <property type="entry name" value="Trimeric LpxA-like enzymes"/>
    <property type="match status" value="1"/>
</dbReference>
<dbReference type="InterPro" id="IPR005882">
    <property type="entry name" value="Bifunctional_GlmU"/>
</dbReference>
<organism evidence="16">
    <name type="scientific">freshwater metagenome</name>
    <dbReference type="NCBI Taxonomy" id="449393"/>
    <lineage>
        <taxon>unclassified sequences</taxon>
        <taxon>metagenomes</taxon>
        <taxon>ecological metagenomes</taxon>
    </lineage>
</organism>
<dbReference type="GO" id="GO:0003977">
    <property type="term" value="F:UDP-N-acetylglucosamine diphosphorylase activity"/>
    <property type="evidence" value="ECO:0007669"/>
    <property type="project" value="UniProtKB-EC"/>
</dbReference>
<keyword evidence="6" id="KW-0677">Repeat</keyword>
<keyword evidence="3" id="KW-0808">Transferase</keyword>
<keyword evidence="4" id="KW-0548">Nucleotidyltransferase</keyword>
<dbReference type="InterPro" id="IPR025877">
    <property type="entry name" value="MobA-like_NTP_Trfase"/>
</dbReference>
<evidence type="ECO:0000256" key="9">
    <source>
        <dbReference type="ARBA" id="ARBA00022984"/>
    </source>
</evidence>
<dbReference type="GO" id="GO:0000287">
    <property type="term" value="F:magnesium ion binding"/>
    <property type="evidence" value="ECO:0007669"/>
    <property type="project" value="InterPro"/>
</dbReference>
<dbReference type="GO" id="GO:0006048">
    <property type="term" value="P:UDP-N-acetylglucosamine biosynthetic process"/>
    <property type="evidence" value="ECO:0007669"/>
    <property type="project" value="InterPro"/>
</dbReference>
<sequence length="469" mass="47816">MSTEHAPTVIVLAAGRGTRMRSTTPKVLHDLCGVPLIGWVLRAAEGAGAHRTVVVDQPARVLDGHLPEHVEIVEQHADRHGDGTGGAVTAALDAVDPGRPVVVLTGDAPLVTGEVVRALLATHAAEGNAATVLSAELADPGQLGRVVRDADGAVAKIVETKVAGDATDEELLIREVNAGVYCFSGDRLLDALPRVGDGNAQGERYLPDVLGILRADGHRVGAHRAPVPEIVLGVNDRAELAVVREVAQARIHQEHLRAGVTVVQPASTTIDAGVTIEPDATIEPGCVLRGATTIAAGAVVGPHTTAIDATIGAGATVLHSHVVGATAEPGATIGPFSYLRPGTVLREGAKAGAFVEIKNSDVGAGSKVPHLSYIGDADVGPGTNLGAATITANYDGHRKHRTTIGARVRTGVDTTLVAPVEVGDDAYTGAGSVVTKDVPDGALGIARARQKNLDGYAEQAAARAADAAS</sequence>
<evidence type="ECO:0000256" key="7">
    <source>
        <dbReference type="ARBA" id="ARBA00022842"/>
    </source>
</evidence>
<evidence type="ECO:0000313" key="16">
    <source>
        <dbReference type="EMBL" id="CAB4954179.1"/>
    </source>
</evidence>
<comment type="catalytic activity">
    <reaction evidence="13">
        <text>alpha-D-glucosamine 1-phosphate + acetyl-CoA = N-acetyl-alpha-D-glucosamine 1-phosphate + CoA + H(+)</text>
        <dbReference type="Rhea" id="RHEA:13725"/>
        <dbReference type="ChEBI" id="CHEBI:15378"/>
        <dbReference type="ChEBI" id="CHEBI:57287"/>
        <dbReference type="ChEBI" id="CHEBI:57288"/>
        <dbReference type="ChEBI" id="CHEBI:57776"/>
        <dbReference type="ChEBI" id="CHEBI:58516"/>
        <dbReference type="EC" id="2.3.1.157"/>
    </reaction>
</comment>
<feature type="domain" description="MobA-like NTP transferase" evidence="15">
    <location>
        <begin position="9"/>
        <end position="136"/>
    </location>
</feature>
<comment type="catalytic activity">
    <reaction evidence="14">
        <text>N-acetyl-alpha-D-glucosamine 1-phosphate + UTP + H(+) = UDP-N-acetyl-alpha-D-glucosamine + diphosphate</text>
        <dbReference type="Rhea" id="RHEA:13509"/>
        <dbReference type="ChEBI" id="CHEBI:15378"/>
        <dbReference type="ChEBI" id="CHEBI:33019"/>
        <dbReference type="ChEBI" id="CHEBI:46398"/>
        <dbReference type="ChEBI" id="CHEBI:57705"/>
        <dbReference type="ChEBI" id="CHEBI:57776"/>
        <dbReference type="EC" id="2.7.7.23"/>
    </reaction>
</comment>
<dbReference type="GO" id="GO:0008360">
    <property type="term" value="P:regulation of cell shape"/>
    <property type="evidence" value="ECO:0007669"/>
    <property type="project" value="UniProtKB-KW"/>
</dbReference>
<dbReference type="CDD" id="cd02540">
    <property type="entry name" value="GT2_GlmU_N_bac"/>
    <property type="match status" value="1"/>
</dbReference>
<dbReference type="GO" id="GO:0019134">
    <property type="term" value="F:glucosamine-1-phosphate N-acetyltransferase activity"/>
    <property type="evidence" value="ECO:0007669"/>
    <property type="project" value="UniProtKB-EC"/>
</dbReference>
<proteinExistence type="inferred from homology"/>
<keyword evidence="8" id="KW-0133">Cell shape</keyword>
<keyword evidence="11" id="KW-0012">Acyltransferase</keyword>
<dbReference type="InterPro" id="IPR011004">
    <property type="entry name" value="Trimer_LpxA-like_sf"/>
</dbReference>
<keyword evidence="7" id="KW-0460">Magnesium</keyword>
<dbReference type="GO" id="GO:0071555">
    <property type="term" value="P:cell wall organization"/>
    <property type="evidence" value="ECO:0007669"/>
    <property type="project" value="UniProtKB-KW"/>
</dbReference>
<keyword evidence="9" id="KW-0573">Peptidoglycan synthesis</keyword>
<evidence type="ECO:0000256" key="1">
    <source>
        <dbReference type="ARBA" id="ARBA00001946"/>
    </source>
</evidence>
<dbReference type="GO" id="GO:0009252">
    <property type="term" value="P:peptidoglycan biosynthetic process"/>
    <property type="evidence" value="ECO:0007669"/>
    <property type="project" value="UniProtKB-KW"/>
</dbReference>
<dbReference type="Gene3D" id="3.90.550.10">
    <property type="entry name" value="Spore Coat Polysaccharide Biosynthesis Protein SpsA, Chain A"/>
    <property type="match status" value="1"/>
</dbReference>
<dbReference type="SUPFAM" id="SSF53448">
    <property type="entry name" value="Nucleotide-diphospho-sugar transferases"/>
    <property type="match status" value="1"/>
</dbReference>
<keyword evidence="2" id="KW-0963">Cytoplasm</keyword>
<evidence type="ECO:0000256" key="3">
    <source>
        <dbReference type="ARBA" id="ARBA00022679"/>
    </source>
</evidence>
<evidence type="ECO:0000256" key="11">
    <source>
        <dbReference type="ARBA" id="ARBA00023315"/>
    </source>
</evidence>
<accession>A0A6J7KI80</accession>
<evidence type="ECO:0000256" key="12">
    <source>
        <dbReference type="ARBA" id="ARBA00023316"/>
    </source>
</evidence>
<dbReference type="AlphaFoldDB" id="A0A6J7KI80"/>
<comment type="cofactor">
    <cofactor evidence="1">
        <name>Mg(2+)</name>
        <dbReference type="ChEBI" id="CHEBI:18420"/>
    </cofactor>
</comment>
<evidence type="ECO:0000256" key="4">
    <source>
        <dbReference type="ARBA" id="ARBA00022695"/>
    </source>
</evidence>
<dbReference type="GO" id="GO:0000902">
    <property type="term" value="P:cell morphogenesis"/>
    <property type="evidence" value="ECO:0007669"/>
    <property type="project" value="InterPro"/>
</dbReference>
<dbReference type="InterPro" id="IPR029044">
    <property type="entry name" value="Nucleotide-diphossugar_trans"/>
</dbReference>